<gene>
    <name evidence="1" type="ORF">PC117_g25457</name>
</gene>
<accession>A0A8T1JHY5</accession>
<organism evidence="1 2">
    <name type="scientific">Phytophthora cactorum</name>
    <dbReference type="NCBI Taxonomy" id="29920"/>
    <lineage>
        <taxon>Eukaryota</taxon>
        <taxon>Sar</taxon>
        <taxon>Stramenopiles</taxon>
        <taxon>Oomycota</taxon>
        <taxon>Peronosporomycetes</taxon>
        <taxon>Peronosporales</taxon>
        <taxon>Peronosporaceae</taxon>
        <taxon>Phytophthora</taxon>
    </lineage>
</organism>
<dbReference type="AlphaFoldDB" id="A0A8T1JHY5"/>
<comment type="caution">
    <text evidence="1">The sequence shown here is derived from an EMBL/GenBank/DDBJ whole genome shotgun (WGS) entry which is preliminary data.</text>
</comment>
<dbReference type="EMBL" id="RCMK01001983">
    <property type="protein sequence ID" value="KAG2886002.1"/>
    <property type="molecule type" value="Genomic_DNA"/>
</dbReference>
<proteinExistence type="predicted"/>
<evidence type="ECO:0000313" key="2">
    <source>
        <dbReference type="Proteomes" id="UP000736787"/>
    </source>
</evidence>
<dbReference type="Proteomes" id="UP000736787">
    <property type="component" value="Unassembled WGS sequence"/>
</dbReference>
<name>A0A8T1JHY5_9STRA</name>
<protein>
    <submittedName>
        <fullName evidence="1">Uncharacterized protein</fullName>
    </submittedName>
</protein>
<evidence type="ECO:0000313" key="1">
    <source>
        <dbReference type="EMBL" id="KAG2886002.1"/>
    </source>
</evidence>
<reference evidence="1" key="1">
    <citation type="submission" date="2018-10" db="EMBL/GenBank/DDBJ databases">
        <title>Effector identification in a new, highly contiguous assembly of the strawberry crown rot pathogen Phytophthora cactorum.</title>
        <authorList>
            <person name="Armitage A.D."/>
            <person name="Nellist C.F."/>
            <person name="Bates H."/>
            <person name="Vickerstaff R.J."/>
            <person name="Harrison R.J."/>
        </authorList>
    </citation>
    <scope>NUCLEOTIDE SEQUENCE</scope>
    <source>
        <strain evidence="1">4040</strain>
    </source>
</reference>
<sequence length="31" mass="3529">MFAEEVGEVVPVRVRMQKTADGTIQRYDSSE</sequence>